<gene>
    <name evidence="1" type="ORF">RPERSI_LOCUS5700</name>
</gene>
<reference evidence="1" key="1">
    <citation type="submission" date="2021-06" db="EMBL/GenBank/DDBJ databases">
        <authorList>
            <person name="Kallberg Y."/>
            <person name="Tangrot J."/>
            <person name="Rosling A."/>
        </authorList>
    </citation>
    <scope>NUCLEOTIDE SEQUENCE</scope>
    <source>
        <strain evidence="1">MA461A</strain>
    </source>
</reference>
<comment type="caution">
    <text evidence="1">The sequence shown here is derived from an EMBL/GenBank/DDBJ whole genome shotgun (WGS) entry which is preliminary data.</text>
</comment>
<protein>
    <submittedName>
        <fullName evidence="1">35828_t:CDS:1</fullName>
    </submittedName>
</protein>
<dbReference type="Proteomes" id="UP000789920">
    <property type="component" value="Unassembled WGS sequence"/>
</dbReference>
<accession>A0ACA9MJD1</accession>
<keyword evidence="2" id="KW-1185">Reference proteome</keyword>
<evidence type="ECO:0000313" key="2">
    <source>
        <dbReference type="Proteomes" id="UP000789920"/>
    </source>
</evidence>
<evidence type="ECO:0000313" key="1">
    <source>
        <dbReference type="EMBL" id="CAG8595234.1"/>
    </source>
</evidence>
<feature type="non-terminal residue" evidence="1">
    <location>
        <position position="1"/>
    </location>
</feature>
<name>A0ACA9MJD1_9GLOM</name>
<dbReference type="EMBL" id="CAJVQC010008654">
    <property type="protein sequence ID" value="CAG8595234.1"/>
    <property type="molecule type" value="Genomic_DNA"/>
</dbReference>
<organism evidence="1 2">
    <name type="scientific">Racocetra persica</name>
    <dbReference type="NCBI Taxonomy" id="160502"/>
    <lineage>
        <taxon>Eukaryota</taxon>
        <taxon>Fungi</taxon>
        <taxon>Fungi incertae sedis</taxon>
        <taxon>Mucoromycota</taxon>
        <taxon>Glomeromycotina</taxon>
        <taxon>Glomeromycetes</taxon>
        <taxon>Diversisporales</taxon>
        <taxon>Gigasporaceae</taxon>
        <taxon>Racocetra</taxon>
    </lineage>
</organism>
<proteinExistence type="predicted"/>
<feature type="non-terminal residue" evidence="1">
    <location>
        <position position="1003"/>
    </location>
</feature>
<sequence>EAQKELQKLEVKETVRSQIEQFKMTNPHFENHDLPQAQQILDENHFGLEKVKKTIIEHLAVIQHTGKVSGRIICFVGPPGVGKTSLAKSIAKATGRKFFRIQLGGIRDVALIVGFRRTYVGSLPGTIIQGLKKAGVNNPVILFDEVDKVNRLASHQGDATSALLEIEKVVIAKDYLIPKNLTEHRLEASQIVFPPAGIEFLINHYTRESGVRELNRLIRKIFQIFIKDLLQKKVNKLPVKITPKLIQDKHYLGKIIYDFTEKEENPQPGGELGKLTGSLGDVMKESVVVAFNYVRSYLESYLTNEAQIIDEAEKGKIEDYLAILNKSNFNLHAPEGAVKKDGPSAGIAITTAILSALTKKTIPADIGMTGEITLTGNVLAIGGLREKAIAACRSKLKTIFIPKKNEKDLEDIPAEVRKELKIILVSKYQEELWPSGLRRQSAKLLFPMKNLKPTNNAQRNTILVDYRKVLHSEVKKYPRSLFKKLPSHAGRNNQGKITTRHQGGGHKKTYRIIDFKRYPHDGMEGTIKSIEYSPYHTAFISLINYPDGSKVFIITPNGVKIGDKILSGENEKIPIQIGNNLPLRYIPAGTFIHNIELKPKKGGQLARSAGTNAVVLGKDENSRYIQVKLVSKEVRKILANCRATIGKVSNSENNLVKKGKAAVGYTFEIHNGKGFAKLEVTPSHIGLRFGEFSPTRLIRCRDLAISPQKMRLVVNLVRKKEISHSLDTLRFLPHKGARMLHKILQGAAKQVHQKSAKDTFYINQIQIDRGTIRKSLMIRARGNADTLRKAQRRSQNSGPKEKLIRDYLFFSFPEITEIGIERTEVELFIIVHTSDISSLDEKFNESQDQILTKIANIVNDKKIATRLYLDKNYSLAQAMANNLARQLERVNGRINGCLEKGGIAQHKKIKQGEMPTSTLDSLIEEGKSEANTINGQEKEGKGKFNIFPHLSPVAKNGTIIFELKGVSKEVAHRALKAASYKLPKNSKENQKINYYYKIVDKDE</sequence>